<dbReference type="CDD" id="cd06532">
    <property type="entry name" value="Glyco_transf_25"/>
    <property type="match status" value="1"/>
</dbReference>
<dbReference type="AlphaFoldDB" id="A0A6C0I4U5"/>
<organism evidence="2">
    <name type="scientific">viral metagenome</name>
    <dbReference type="NCBI Taxonomy" id="1070528"/>
    <lineage>
        <taxon>unclassified sequences</taxon>
        <taxon>metagenomes</taxon>
        <taxon>organismal metagenomes</taxon>
    </lineage>
</organism>
<dbReference type="Pfam" id="PF01755">
    <property type="entry name" value="Glyco_transf_25"/>
    <property type="match status" value="1"/>
</dbReference>
<accession>A0A6C0I4U5</accession>
<dbReference type="EMBL" id="MN740088">
    <property type="protein sequence ID" value="QHT87387.1"/>
    <property type="molecule type" value="Genomic_DNA"/>
</dbReference>
<evidence type="ECO:0000313" key="2">
    <source>
        <dbReference type="EMBL" id="QHT87387.1"/>
    </source>
</evidence>
<feature type="domain" description="Glycosyl transferase family 25" evidence="1">
    <location>
        <begin position="6"/>
        <end position="129"/>
    </location>
</feature>
<protein>
    <recommendedName>
        <fullName evidence="1">Glycosyl transferase family 25 domain-containing protein</fullName>
    </recommendedName>
</protein>
<dbReference type="InterPro" id="IPR002654">
    <property type="entry name" value="Glyco_trans_25"/>
</dbReference>
<reference evidence="2" key="1">
    <citation type="journal article" date="2020" name="Nature">
        <title>Giant virus diversity and host interactions through global metagenomics.</title>
        <authorList>
            <person name="Schulz F."/>
            <person name="Roux S."/>
            <person name="Paez-Espino D."/>
            <person name="Jungbluth S."/>
            <person name="Walsh D.A."/>
            <person name="Denef V.J."/>
            <person name="McMahon K.D."/>
            <person name="Konstantinidis K.T."/>
            <person name="Eloe-Fadrosh E.A."/>
            <person name="Kyrpides N.C."/>
            <person name="Woyke T."/>
        </authorList>
    </citation>
    <scope>NUCLEOTIDE SEQUENCE</scope>
    <source>
        <strain evidence="2">GVMAG-M-3300023184-190</strain>
    </source>
</reference>
<proteinExistence type="predicted"/>
<sequence>MSRHFDIYVINLDKDVSRLEEMTQALKPNHFTRIAGILGKDLDQGNAGGPSLDDVFYTSRFFAPRGAIGCSLSHRKALTTFLQTSKKEYALILEDDAKPTTQDYVTEVQKAIENAPKDWGIIKLDSWPRYSSTEYTTLPSLLTTAYVINRSAAKKWLEYKSVFHIDMDMWFYNIKIYTCPTIVFQQVWDEKYTSNNRSIDKVKYNPLAILCDPLDGSFLRIGNFELTIADLLVLLIVGVIYANI</sequence>
<name>A0A6C0I4U5_9ZZZZ</name>
<evidence type="ECO:0000259" key="1">
    <source>
        <dbReference type="Pfam" id="PF01755"/>
    </source>
</evidence>